<name>A0AAV3YEY3_9GAST</name>
<proteinExistence type="predicted"/>
<feature type="region of interest" description="Disordered" evidence="1">
    <location>
        <begin position="65"/>
        <end position="91"/>
    </location>
</feature>
<protein>
    <submittedName>
        <fullName evidence="2">Uncharacterized protein</fullName>
    </submittedName>
</protein>
<reference evidence="2 3" key="1">
    <citation type="journal article" date="2021" name="Elife">
        <title>Chloroplast acquisition without the gene transfer in kleptoplastic sea slugs, Plakobranchus ocellatus.</title>
        <authorList>
            <person name="Maeda T."/>
            <person name="Takahashi S."/>
            <person name="Yoshida T."/>
            <person name="Shimamura S."/>
            <person name="Takaki Y."/>
            <person name="Nagai Y."/>
            <person name="Toyoda A."/>
            <person name="Suzuki Y."/>
            <person name="Arimoto A."/>
            <person name="Ishii H."/>
            <person name="Satoh N."/>
            <person name="Nishiyama T."/>
            <person name="Hasebe M."/>
            <person name="Maruyama T."/>
            <person name="Minagawa J."/>
            <person name="Obokata J."/>
            <person name="Shigenobu S."/>
        </authorList>
    </citation>
    <scope>NUCLEOTIDE SEQUENCE [LARGE SCALE GENOMIC DNA]</scope>
</reference>
<dbReference type="AlphaFoldDB" id="A0AAV3YEY3"/>
<comment type="caution">
    <text evidence="2">The sequence shown here is derived from an EMBL/GenBank/DDBJ whole genome shotgun (WGS) entry which is preliminary data.</text>
</comment>
<evidence type="ECO:0000256" key="1">
    <source>
        <dbReference type="SAM" id="MobiDB-lite"/>
    </source>
</evidence>
<evidence type="ECO:0000313" key="3">
    <source>
        <dbReference type="Proteomes" id="UP000735302"/>
    </source>
</evidence>
<gene>
    <name evidence="2" type="ORF">PoB_000757500</name>
</gene>
<accession>A0AAV3YEY3</accession>
<sequence>MGTSKSVAHQECHVLRAIVPYPCFPGTQIEHGTHFSRGLDLSYTYWMKFLETIVKHSGTVMAGATDTRGRGHVTFNARGDRPLPSASPGGG</sequence>
<organism evidence="2 3">
    <name type="scientific">Plakobranchus ocellatus</name>
    <dbReference type="NCBI Taxonomy" id="259542"/>
    <lineage>
        <taxon>Eukaryota</taxon>
        <taxon>Metazoa</taxon>
        <taxon>Spiralia</taxon>
        <taxon>Lophotrochozoa</taxon>
        <taxon>Mollusca</taxon>
        <taxon>Gastropoda</taxon>
        <taxon>Heterobranchia</taxon>
        <taxon>Euthyneura</taxon>
        <taxon>Panpulmonata</taxon>
        <taxon>Sacoglossa</taxon>
        <taxon>Placobranchoidea</taxon>
        <taxon>Plakobranchidae</taxon>
        <taxon>Plakobranchus</taxon>
    </lineage>
</organism>
<dbReference type="EMBL" id="BLXT01000876">
    <property type="protein sequence ID" value="GFN81069.1"/>
    <property type="molecule type" value="Genomic_DNA"/>
</dbReference>
<dbReference type="Proteomes" id="UP000735302">
    <property type="component" value="Unassembled WGS sequence"/>
</dbReference>
<keyword evidence="3" id="KW-1185">Reference proteome</keyword>
<evidence type="ECO:0000313" key="2">
    <source>
        <dbReference type="EMBL" id="GFN81069.1"/>
    </source>
</evidence>